<accession>K5VH13</accession>
<dbReference type="EMBL" id="JH972399">
    <property type="protein sequence ID" value="EKM73589.1"/>
    <property type="molecule type" value="Genomic_DNA"/>
</dbReference>
<protein>
    <submittedName>
        <fullName evidence="1">Uncharacterized protein</fullName>
    </submittedName>
</protein>
<reference evidence="2" key="1">
    <citation type="journal article" date="2012" name="Proc. Natl. Acad. Sci. U.S.A.">
        <title>Genome sequence of the button mushroom Agaricus bisporus reveals mechanisms governing adaptation to a humic-rich ecological niche.</title>
        <authorList>
            <person name="Morin E."/>
            <person name="Kohler A."/>
            <person name="Baker A.R."/>
            <person name="Foulongne-Oriol M."/>
            <person name="Lombard V."/>
            <person name="Nagy L.G."/>
            <person name="Ohm R.A."/>
            <person name="Patyshakuliyeva A."/>
            <person name="Brun A."/>
            <person name="Aerts A.L."/>
            <person name="Bailey A.M."/>
            <person name="Billette C."/>
            <person name="Coutinho P.M."/>
            <person name="Deakin G."/>
            <person name="Doddapaneni H."/>
            <person name="Floudas D."/>
            <person name="Grimwood J."/>
            <person name="Hilden K."/>
            <person name="Kuees U."/>
            <person name="LaButti K.M."/>
            <person name="Lapidus A."/>
            <person name="Lindquist E.A."/>
            <person name="Lucas S.M."/>
            <person name="Murat C."/>
            <person name="Riley R.W."/>
            <person name="Salamov A.A."/>
            <person name="Schmutz J."/>
            <person name="Subramanian V."/>
            <person name="Woesten H.A.B."/>
            <person name="Xu J."/>
            <person name="Eastwood D.C."/>
            <person name="Foster G.D."/>
            <person name="Sonnenberg A.S."/>
            <person name="Cullen D."/>
            <person name="de Vries R.P."/>
            <person name="Lundell T."/>
            <person name="Hibbett D.S."/>
            <person name="Henrissat B."/>
            <person name="Burton K.S."/>
            <person name="Kerrigan R.W."/>
            <person name="Challen M.P."/>
            <person name="Grigoriev I.V."/>
            <person name="Martin F."/>
        </authorList>
    </citation>
    <scope>NUCLEOTIDE SEQUENCE [LARGE SCALE GENOMIC DNA]</scope>
    <source>
        <strain evidence="2">JB137-S8 / ATCC MYA-4627 / FGSC 10392</strain>
    </source>
</reference>
<keyword evidence="2" id="KW-1185">Reference proteome</keyword>
<organism evidence="1 2">
    <name type="scientific">Agaricus bisporus var. burnettii (strain JB137-S8 / ATCC MYA-4627 / FGSC 10392)</name>
    <name type="common">White button mushroom</name>
    <dbReference type="NCBI Taxonomy" id="597362"/>
    <lineage>
        <taxon>Eukaryota</taxon>
        <taxon>Fungi</taxon>
        <taxon>Dikarya</taxon>
        <taxon>Basidiomycota</taxon>
        <taxon>Agaricomycotina</taxon>
        <taxon>Agaricomycetes</taxon>
        <taxon>Agaricomycetidae</taxon>
        <taxon>Agaricales</taxon>
        <taxon>Agaricineae</taxon>
        <taxon>Agaricaceae</taxon>
        <taxon>Agaricus</taxon>
    </lineage>
</organism>
<dbReference type="GeneID" id="18828269"/>
<gene>
    <name evidence="1" type="ORF">AGABI1DRAFT_134445</name>
</gene>
<dbReference type="AlphaFoldDB" id="K5VH13"/>
<name>K5VH13_AGABU</name>
<sequence length="86" mass="9803">MLCKAAKPPTPTEALAALMGLSAIAERHGPKPFEAVEKSKINKIQYKIKESSPRDDFRLIMIHSKWQCYRTAIWNTARIPSIYDTK</sequence>
<dbReference type="InParanoid" id="K5VH13"/>
<dbReference type="HOGENOM" id="CLU_2497360_0_0_1"/>
<dbReference type="RefSeq" id="XP_007335772.1">
    <property type="nucleotide sequence ID" value="XM_007335710.1"/>
</dbReference>
<dbReference type="Proteomes" id="UP000008493">
    <property type="component" value="Unassembled WGS sequence"/>
</dbReference>
<evidence type="ECO:0000313" key="2">
    <source>
        <dbReference type="Proteomes" id="UP000008493"/>
    </source>
</evidence>
<proteinExistence type="predicted"/>
<evidence type="ECO:0000313" key="1">
    <source>
        <dbReference type="EMBL" id="EKM73589.1"/>
    </source>
</evidence>
<dbReference type="KEGG" id="abp:AGABI1DRAFT134445"/>